<dbReference type="Pfam" id="PF00375">
    <property type="entry name" value="SDF"/>
    <property type="match status" value="1"/>
</dbReference>
<feature type="transmembrane region" description="Helical" evidence="8">
    <location>
        <begin position="208"/>
        <end position="230"/>
    </location>
</feature>
<dbReference type="EMBL" id="LS483476">
    <property type="protein sequence ID" value="SQI63377.1"/>
    <property type="molecule type" value="Genomic_DNA"/>
</dbReference>
<feature type="transmembrane region" description="Helical" evidence="8">
    <location>
        <begin position="138"/>
        <end position="156"/>
    </location>
</feature>
<feature type="transmembrane region" description="Helical" evidence="8">
    <location>
        <begin position="283"/>
        <end position="308"/>
    </location>
</feature>
<keyword evidence="4 8" id="KW-0812">Transmembrane</keyword>
<evidence type="ECO:0000256" key="6">
    <source>
        <dbReference type="ARBA" id="ARBA00022989"/>
    </source>
</evidence>
<keyword evidence="10" id="KW-1185">Reference proteome</keyword>
<feature type="transmembrane region" description="Helical" evidence="8">
    <location>
        <begin position="177"/>
        <end position="202"/>
    </location>
</feature>
<feature type="transmembrane region" description="Helical" evidence="8">
    <location>
        <begin position="242"/>
        <end position="263"/>
    </location>
</feature>
<evidence type="ECO:0000256" key="1">
    <source>
        <dbReference type="ARBA" id="ARBA00004651"/>
    </source>
</evidence>
<feature type="transmembrane region" description="Helical" evidence="8">
    <location>
        <begin position="75"/>
        <end position="95"/>
    </location>
</feature>
<evidence type="ECO:0000256" key="7">
    <source>
        <dbReference type="ARBA" id="ARBA00023136"/>
    </source>
</evidence>
<protein>
    <submittedName>
        <fullName evidence="9">Sodium:dicarboxylate symporter</fullName>
    </submittedName>
</protein>
<proteinExistence type="predicted"/>
<dbReference type="STRING" id="1348624.GCA_001591545_04008"/>
<dbReference type="GO" id="GO:0006835">
    <property type="term" value="P:dicarboxylic acid transport"/>
    <property type="evidence" value="ECO:0007669"/>
    <property type="project" value="UniProtKB-ARBA"/>
</dbReference>
<gene>
    <name evidence="9" type="primary">gltT_1</name>
    <name evidence="9" type="ORF">NCTC4824_04066</name>
</gene>
<evidence type="ECO:0000313" key="10">
    <source>
        <dbReference type="Proteomes" id="UP000249134"/>
    </source>
</evidence>
<dbReference type="PANTHER" id="PTHR42865:SF7">
    <property type="entry name" value="PROTON_GLUTAMATE-ASPARTATE SYMPORTER"/>
    <property type="match status" value="1"/>
</dbReference>
<keyword evidence="2" id="KW-0813">Transport</keyword>
<evidence type="ECO:0000256" key="2">
    <source>
        <dbReference type="ARBA" id="ARBA00022448"/>
    </source>
</evidence>
<name>A0A2X4WF61_LEDLE</name>
<dbReference type="KEGG" id="blen:NCTC4824_04066"/>
<keyword evidence="3" id="KW-1003">Cell membrane</keyword>
<comment type="subcellular location">
    <subcellularLocation>
        <location evidence="1">Cell membrane</location>
        <topology evidence="1">Multi-pass membrane protein</topology>
    </subcellularLocation>
</comment>
<evidence type="ECO:0000256" key="8">
    <source>
        <dbReference type="SAM" id="Phobius"/>
    </source>
</evidence>
<organism evidence="9 10">
    <name type="scientific">Lederbergia lenta</name>
    <name type="common">Bacillus lentus</name>
    <dbReference type="NCBI Taxonomy" id="1467"/>
    <lineage>
        <taxon>Bacteria</taxon>
        <taxon>Bacillati</taxon>
        <taxon>Bacillota</taxon>
        <taxon>Bacilli</taxon>
        <taxon>Bacillales</taxon>
        <taxon>Bacillaceae</taxon>
        <taxon>Lederbergia</taxon>
    </lineage>
</organism>
<dbReference type="InterPro" id="IPR001991">
    <property type="entry name" value="Na-dicarboxylate_symporter"/>
</dbReference>
<dbReference type="InterPro" id="IPR018107">
    <property type="entry name" value="Na-dicarboxylate_symporter_CS"/>
</dbReference>
<dbReference type="PRINTS" id="PR00173">
    <property type="entry name" value="EDTRNSPORT"/>
</dbReference>
<reference evidence="9 10" key="1">
    <citation type="submission" date="2018-06" db="EMBL/GenBank/DDBJ databases">
        <authorList>
            <consortium name="Pathogen Informatics"/>
            <person name="Doyle S."/>
        </authorList>
    </citation>
    <scope>NUCLEOTIDE SEQUENCE [LARGE SCALE GENOMIC DNA]</scope>
    <source>
        <strain evidence="9 10">NCTC4824</strain>
    </source>
</reference>
<dbReference type="Gene3D" id="1.10.3860.10">
    <property type="entry name" value="Sodium:dicarboxylate symporter"/>
    <property type="match status" value="1"/>
</dbReference>
<dbReference type="GO" id="GO:0005886">
    <property type="term" value="C:plasma membrane"/>
    <property type="evidence" value="ECO:0007669"/>
    <property type="project" value="UniProtKB-SubCell"/>
</dbReference>
<dbReference type="InterPro" id="IPR036458">
    <property type="entry name" value="Na:dicarbo_symporter_sf"/>
</dbReference>
<dbReference type="AlphaFoldDB" id="A0A2X4WF61"/>
<dbReference type="PROSITE" id="PS00714">
    <property type="entry name" value="NA_DICARBOXYL_SYMP_2"/>
    <property type="match status" value="1"/>
</dbReference>
<dbReference type="SUPFAM" id="SSF118215">
    <property type="entry name" value="Proton glutamate symport protein"/>
    <property type="match status" value="1"/>
</dbReference>
<keyword evidence="7 8" id="KW-0472">Membrane</keyword>
<sequence>MKKNLMLQILIAFILAIIVGSIFGSKATVVQPLGDLFLRLIKFIIVPLILSTIIVGVTGAGGIKKLGSIGGKTVLYFLVTSLAAISIGLLAGFVFSPGTGTDVVLEGGAAETVTSDGVITTLLNIIPTNPIEALTSGAVLQIIFFAIFLGVGITLVGEKGKPVQDFFEGLAEVMYKITGIIMKLVPIGVFGLLAPIVGTYGLPVLLPLIKVIIAMLVAVIIHVAITYSLAVKTLGKMSPNQFLKGIFPAASVAFATCSSSGTLPVTMKNVQENLGVSKETSSFVLPLGATINMDGTAIYMGIAVMFIAQYFGESLSFSQILIVALMGTLASIGAAGVPGAGLIMLTMVLTAVNLPLEGIALIAGIDRVLDMLRTSVNIMGDASACVVVESSLGNKQLIVEENSSTIS</sequence>
<feature type="transmembrane region" description="Helical" evidence="8">
    <location>
        <begin position="320"/>
        <end position="337"/>
    </location>
</feature>
<evidence type="ECO:0000256" key="3">
    <source>
        <dbReference type="ARBA" id="ARBA00022475"/>
    </source>
</evidence>
<feature type="transmembrane region" description="Helical" evidence="8">
    <location>
        <begin position="343"/>
        <end position="365"/>
    </location>
</feature>
<dbReference type="RefSeq" id="WP_066146571.1">
    <property type="nucleotide sequence ID" value="NZ_CBCSGM010000004.1"/>
</dbReference>
<dbReference type="Proteomes" id="UP000249134">
    <property type="component" value="Chromosome 1"/>
</dbReference>
<dbReference type="FunFam" id="1.10.3860.10:FF:000001">
    <property type="entry name" value="C4-dicarboxylate transport protein"/>
    <property type="match status" value="1"/>
</dbReference>
<evidence type="ECO:0000256" key="4">
    <source>
        <dbReference type="ARBA" id="ARBA00022692"/>
    </source>
</evidence>
<dbReference type="GO" id="GO:0015293">
    <property type="term" value="F:symporter activity"/>
    <property type="evidence" value="ECO:0007669"/>
    <property type="project" value="UniProtKB-KW"/>
</dbReference>
<accession>A0A2X4WF61</accession>
<feature type="transmembrane region" description="Helical" evidence="8">
    <location>
        <begin position="40"/>
        <end position="63"/>
    </location>
</feature>
<evidence type="ECO:0000256" key="5">
    <source>
        <dbReference type="ARBA" id="ARBA00022847"/>
    </source>
</evidence>
<keyword evidence="6 8" id="KW-1133">Transmembrane helix</keyword>
<dbReference type="PANTHER" id="PTHR42865">
    <property type="entry name" value="PROTON/GLUTAMATE-ASPARTATE SYMPORTER"/>
    <property type="match status" value="1"/>
</dbReference>
<keyword evidence="5" id="KW-0769">Symport</keyword>
<evidence type="ECO:0000313" key="9">
    <source>
        <dbReference type="EMBL" id="SQI63377.1"/>
    </source>
</evidence>